<keyword evidence="1" id="KW-1133">Transmembrane helix</keyword>
<reference evidence="2 3" key="1">
    <citation type="submission" date="2017-06" db="EMBL/GenBank/DDBJ databases">
        <authorList>
            <person name="Kim H.J."/>
            <person name="Triplett B.A."/>
        </authorList>
    </citation>
    <scope>NUCLEOTIDE SEQUENCE [LARGE SCALE GENOMIC DNA]</scope>
    <source>
        <strain evidence="2 3">DSM 25597</strain>
    </source>
</reference>
<dbReference type="Proteomes" id="UP000198379">
    <property type="component" value="Unassembled WGS sequence"/>
</dbReference>
<evidence type="ECO:0000256" key="1">
    <source>
        <dbReference type="SAM" id="Phobius"/>
    </source>
</evidence>
<sequence length="196" mass="23201">MNYIIIAALIGILIVPILIAYYYDYKSNPKQFSSSLKIDLVDLKKLLRWVILSLLALGINFLYKAVIPFNKEHGIIFNQERENLGLPLLDETWYLDKDHSKQFTTYWWKNDVEKGLFKKEITYSIFDIKAETNYYKNPNYQNKIGNSSIYAWSIYDFSTTSTAYFMDNPEYGFPFEPKQEKTIEIPQKVFNEYLSE</sequence>
<gene>
    <name evidence="2" type="ORF">SAMN06265376_103441</name>
</gene>
<name>A0A238ZSE7_9FLAO</name>
<keyword evidence="1" id="KW-0812">Transmembrane</keyword>
<keyword evidence="1" id="KW-0472">Membrane</keyword>
<organism evidence="2 3">
    <name type="scientific">Dokdonia pacifica</name>
    <dbReference type="NCBI Taxonomy" id="1627892"/>
    <lineage>
        <taxon>Bacteria</taxon>
        <taxon>Pseudomonadati</taxon>
        <taxon>Bacteroidota</taxon>
        <taxon>Flavobacteriia</taxon>
        <taxon>Flavobacteriales</taxon>
        <taxon>Flavobacteriaceae</taxon>
        <taxon>Dokdonia</taxon>
    </lineage>
</organism>
<dbReference type="EMBL" id="FZNY01000003">
    <property type="protein sequence ID" value="SNR85684.1"/>
    <property type="molecule type" value="Genomic_DNA"/>
</dbReference>
<feature type="transmembrane region" description="Helical" evidence="1">
    <location>
        <begin position="46"/>
        <end position="63"/>
    </location>
</feature>
<keyword evidence="3" id="KW-1185">Reference proteome</keyword>
<dbReference type="OrthoDB" id="1452163at2"/>
<protein>
    <submittedName>
        <fullName evidence="2">Uncharacterized protein</fullName>
    </submittedName>
</protein>
<proteinExistence type="predicted"/>
<accession>A0A238ZSE7</accession>
<dbReference type="AlphaFoldDB" id="A0A238ZSE7"/>
<feature type="transmembrane region" description="Helical" evidence="1">
    <location>
        <begin position="6"/>
        <end position="25"/>
    </location>
</feature>
<evidence type="ECO:0000313" key="2">
    <source>
        <dbReference type="EMBL" id="SNR85684.1"/>
    </source>
</evidence>
<evidence type="ECO:0000313" key="3">
    <source>
        <dbReference type="Proteomes" id="UP000198379"/>
    </source>
</evidence>
<dbReference type="RefSeq" id="WP_089371747.1">
    <property type="nucleotide sequence ID" value="NZ_BMEP01000001.1"/>
</dbReference>